<protein>
    <submittedName>
        <fullName evidence="3">UBA1 enzyme</fullName>
    </submittedName>
</protein>
<dbReference type="Pfam" id="PF16191">
    <property type="entry name" value="E1_4HB"/>
    <property type="match status" value="1"/>
</dbReference>
<dbReference type="Gene3D" id="2.40.30.180">
    <property type="entry name" value="Ubiquitin-activating enzyme E1, FCCH domain"/>
    <property type="match status" value="1"/>
</dbReference>
<evidence type="ECO:0000313" key="3">
    <source>
        <dbReference type="EMBL" id="NXJ78290.1"/>
    </source>
</evidence>
<proteinExistence type="predicted"/>
<feature type="domain" description="Ubiquitin-activating enzyme E1 FCCH" evidence="1">
    <location>
        <begin position="140"/>
        <end position="180"/>
    </location>
</feature>
<accession>A0A7L0E5C8</accession>
<evidence type="ECO:0000259" key="2">
    <source>
        <dbReference type="Pfam" id="PF16191"/>
    </source>
</evidence>
<dbReference type="InterPro" id="IPR042302">
    <property type="entry name" value="E1_FCCH_sf"/>
</dbReference>
<dbReference type="GO" id="GO:0008641">
    <property type="term" value="F:ubiquitin-like modifier activating enzyme activity"/>
    <property type="evidence" value="ECO:0007669"/>
    <property type="project" value="InterPro"/>
</dbReference>
<dbReference type="InterPro" id="IPR032420">
    <property type="entry name" value="E1_4HB"/>
</dbReference>
<comment type="caution">
    <text evidence="3">The sequence shown here is derived from an EMBL/GenBank/DDBJ whole genome shotgun (WGS) entry which is preliminary data.</text>
</comment>
<evidence type="ECO:0000259" key="1">
    <source>
        <dbReference type="Pfam" id="PF16190"/>
    </source>
</evidence>
<name>A0A7L0E5C8_TROML</name>
<dbReference type="AlphaFoldDB" id="A0A7L0E5C8"/>
<evidence type="ECO:0000313" key="4">
    <source>
        <dbReference type="Proteomes" id="UP000550660"/>
    </source>
</evidence>
<organism evidence="3 4">
    <name type="scientific">Trogon melanurus</name>
    <name type="common">Black-tailed trogon</name>
    <dbReference type="NCBI Taxonomy" id="56311"/>
    <lineage>
        <taxon>Eukaryota</taxon>
        <taxon>Metazoa</taxon>
        <taxon>Chordata</taxon>
        <taxon>Craniata</taxon>
        <taxon>Vertebrata</taxon>
        <taxon>Euteleostomi</taxon>
        <taxon>Archelosauria</taxon>
        <taxon>Archosauria</taxon>
        <taxon>Dinosauria</taxon>
        <taxon>Saurischia</taxon>
        <taxon>Theropoda</taxon>
        <taxon>Coelurosauria</taxon>
        <taxon>Aves</taxon>
        <taxon>Neognathae</taxon>
        <taxon>Neoaves</taxon>
        <taxon>Telluraves</taxon>
        <taxon>Coraciimorphae</taxon>
        <taxon>Trogoniformes</taxon>
        <taxon>Trogonidae</taxon>
        <taxon>Trogon</taxon>
    </lineage>
</organism>
<feature type="non-terminal residue" evidence="3">
    <location>
        <position position="287"/>
    </location>
</feature>
<feature type="domain" description="Ubiquitin-activating enzyme E1 four-helix bundle" evidence="2">
    <location>
        <begin position="205"/>
        <end position="250"/>
    </location>
</feature>
<keyword evidence="4" id="KW-1185">Reference proteome</keyword>
<dbReference type="EMBL" id="VXAG01000296">
    <property type="protein sequence ID" value="NXJ78290.1"/>
    <property type="molecule type" value="Genomic_DNA"/>
</dbReference>
<dbReference type="Pfam" id="PF16190">
    <property type="entry name" value="E1_FCCH"/>
    <property type="match status" value="1"/>
</dbReference>
<sequence>QFFLRKSGIVQNRAKASQQALAELNPLLVMAVHTRELLGAFLDSFQVSPHPHVLGPPRAAAPTDDPVQVVVLTEYPLEEQLRVRELCHAQGICFIVANTKGLAGSSTGTTPSALSRQLFCDFGERFVIDDLAEGDLVCSNPDAVTCMGAEDRHSCIFCDSDLVTFSDMEGITELNGQEPIPCMCWVSPQGVLAAPAQALALCWQEPLYQALAEPRICVVSPKQLQHSCRLHAAFQALHAFCGEQHHLLGPGQNLRGALDEDVMRAFTSVSTGDLCPVAAVIGAVAAQ</sequence>
<gene>
    <name evidence="3" type="primary">Uba1</name>
    <name evidence="3" type="ORF">TROMEL_R01869</name>
</gene>
<dbReference type="OrthoDB" id="10252231at2759"/>
<dbReference type="Gene3D" id="3.40.50.720">
    <property type="entry name" value="NAD(P)-binding Rossmann-like Domain"/>
    <property type="match status" value="1"/>
</dbReference>
<dbReference type="InterPro" id="IPR035985">
    <property type="entry name" value="Ubiquitin-activating_enz"/>
</dbReference>
<dbReference type="InterPro" id="IPR032418">
    <property type="entry name" value="E1_FCCH"/>
</dbReference>
<reference evidence="3 4" key="1">
    <citation type="submission" date="2019-09" db="EMBL/GenBank/DDBJ databases">
        <title>Bird 10,000 Genomes (B10K) Project - Family phase.</title>
        <authorList>
            <person name="Zhang G."/>
        </authorList>
    </citation>
    <scope>NUCLEOTIDE SEQUENCE [LARGE SCALE GENOMIC DNA]</scope>
    <source>
        <strain evidence="3">B10K-DU-007-40</strain>
        <tissue evidence="3">Mixed tissue sample</tissue>
    </source>
</reference>
<dbReference type="SUPFAM" id="SSF69572">
    <property type="entry name" value="Activating enzymes of the ubiquitin-like proteins"/>
    <property type="match status" value="1"/>
</dbReference>
<dbReference type="Proteomes" id="UP000550660">
    <property type="component" value="Unassembled WGS sequence"/>
</dbReference>
<feature type="non-terminal residue" evidence="3">
    <location>
        <position position="1"/>
    </location>
</feature>